<comment type="subcellular location">
    <subcellularLocation>
        <location evidence="1">Endomembrane system</location>
        <topology evidence="1">Multi-pass membrane protein</topology>
    </subcellularLocation>
</comment>
<dbReference type="GO" id="GO:0012505">
    <property type="term" value="C:endomembrane system"/>
    <property type="evidence" value="ECO:0007669"/>
    <property type="project" value="UniProtKB-SubCell"/>
</dbReference>
<feature type="transmembrane region" description="Helical" evidence="4">
    <location>
        <begin position="96"/>
        <end position="121"/>
    </location>
</feature>
<feature type="transmembrane region" description="Helical" evidence="4">
    <location>
        <begin position="251"/>
        <end position="270"/>
    </location>
</feature>
<dbReference type="EMBL" id="HBIE01008931">
    <property type="protein sequence ID" value="CAE0307887.1"/>
    <property type="molecule type" value="Transcribed_RNA"/>
</dbReference>
<dbReference type="GO" id="GO:0005886">
    <property type="term" value="C:plasma membrane"/>
    <property type="evidence" value="ECO:0007669"/>
    <property type="project" value="TreeGrafter"/>
</dbReference>
<evidence type="ECO:0000256" key="3">
    <source>
        <dbReference type="ARBA" id="ARBA00022842"/>
    </source>
</evidence>
<evidence type="ECO:0000256" key="2">
    <source>
        <dbReference type="ARBA" id="ARBA00022723"/>
    </source>
</evidence>
<keyword evidence="4" id="KW-0812">Transmembrane</keyword>
<evidence type="ECO:0000259" key="5">
    <source>
        <dbReference type="Pfam" id="PF00689"/>
    </source>
</evidence>
<gene>
    <name evidence="6" type="ORF">FEHR0123_LOCUS2794</name>
</gene>
<dbReference type="InterPro" id="IPR036412">
    <property type="entry name" value="HAD-like_sf"/>
</dbReference>
<keyword evidence="4" id="KW-0472">Membrane</keyword>
<evidence type="ECO:0000256" key="4">
    <source>
        <dbReference type="SAM" id="Phobius"/>
    </source>
</evidence>
<dbReference type="SUPFAM" id="SSF81665">
    <property type="entry name" value="Calcium ATPase, transmembrane domain M"/>
    <property type="match status" value="1"/>
</dbReference>
<keyword evidence="3" id="KW-0460">Magnesium</keyword>
<evidence type="ECO:0000256" key="1">
    <source>
        <dbReference type="ARBA" id="ARBA00004127"/>
    </source>
</evidence>
<dbReference type="PANTHER" id="PTHR24093">
    <property type="entry name" value="CATION TRANSPORTING ATPASE"/>
    <property type="match status" value="1"/>
</dbReference>
<dbReference type="PANTHER" id="PTHR24093:SF369">
    <property type="entry name" value="CALCIUM-TRANSPORTING ATPASE"/>
    <property type="match status" value="1"/>
</dbReference>
<feature type="transmembrane region" description="Helical" evidence="4">
    <location>
        <begin position="181"/>
        <end position="204"/>
    </location>
</feature>
<dbReference type="SUPFAM" id="SSF56784">
    <property type="entry name" value="HAD-like"/>
    <property type="match status" value="1"/>
</dbReference>
<feature type="domain" description="Cation-transporting P-type ATPase C-terminal" evidence="5">
    <location>
        <begin position="184"/>
        <end position="339"/>
    </location>
</feature>
<dbReference type="GO" id="GO:0005388">
    <property type="term" value="F:P-type calcium transporter activity"/>
    <property type="evidence" value="ECO:0007669"/>
    <property type="project" value="TreeGrafter"/>
</dbReference>
<name>A0A7S3HX96_9SPIT</name>
<evidence type="ECO:0000313" key="6">
    <source>
        <dbReference type="EMBL" id="CAE0307887.1"/>
    </source>
</evidence>
<feature type="transmembrane region" description="Helical" evidence="4">
    <location>
        <begin position="127"/>
        <end position="147"/>
    </location>
</feature>
<dbReference type="Gene3D" id="1.20.1110.10">
    <property type="entry name" value="Calcium-transporting ATPase, transmembrane domain"/>
    <property type="match status" value="1"/>
</dbReference>
<feature type="transmembrane region" description="Helical" evidence="4">
    <location>
        <begin position="315"/>
        <end position="336"/>
    </location>
</feature>
<sequence>MLIDYLAKVHPGRASSTSPTGFGSESFRTAPPVATVGVVGSGQNDILMMNKAKISFSTYNQVDQIARNAADMILRSDNISDVVNAIVRGRAFKDRLMMFLMLQIPASICSVALVFLQVFLYDQILVTASYIFLINMIYFPFAIACLVREDPGSRRYEMIERWRSGSYPGTKSITSYMRAELIKFSILVVAIFQISALAGLYYYADSLFELVHTKLNWQEHKNEPLFVNQEWLTTHPNATDVEIKDLTDKGMMFLILFQTFAFLQIFNIINARRPSYRDLNPFSGIGLWTSLCMVVLLGFQFSLPYIPMITGFGSITTLTNLLCMAIGAVSIIWFWLCKILLRFLIGIDSAKK</sequence>
<organism evidence="6">
    <name type="scientific">Favella ehrenbergii</name>
    <dbReference type="NCBI Taxonomy" id="182087"/>
    <lineage>
        <taxon>Eukaryota</taxon>
        <taxon>Sar</taxon>
        <taxon>Alveolata</taxon>
        <taxon>Ciliophora</taxon>
        <taxon>Intramacronucleata</taxon>
        <taxon>Spirotrichea</taxon>
        <taxon>Choreotrichia</taxon>
        <taxon>Tintinnida</taxon>
        <taxon>Xystonellidae</taxon>
        <taxon>Favella</taxon>
    </lineage>
</organism>
<keyword evidence="4" id="KW-1133">Transmembrane helix</keyword>
<accession>A0A7S3HX96</accession>
<keyword evidence="2" id="KW-0479">Metal-binding</keyword>
<reference evidence="6" key="1">
    <citation type="submission" date="2021-01" db="EMBL/GenBank/DDBJ databases">
        <authorList>
            <person name="Corre E."/>
            <person name="Pelletier E."/>
            <person name="Niang G."/>
            <person name="Scheremetjew M."/>
            <person name="Finn R."/>
            <person name="Kale V."/>
            <person name="Holt S."/>
            <person name="Cochrane G."/>
            <person name="Meng A."/>
            <person name="Brown T."/>
            <person name="Cohen L."/>
        </authorList>
    </citation>
    <scope>NUCLEOTIDE SEQUENCE</scope>
    <source>
        <strain evidence="6">Fehren 1</strain>
    </source>
</reference>
<feature type="transmembrane region" description="Helical" evidence="4">
    <location>
        <begin position="282"/>
        <end position="303"/>
    </location>
</feature>
<dbReference type="AlphaFoldDB" id="A0A7S3HX96"/>
<dbReference type="InterPro" id="IPR023298">
    <property type="entry name" value="ATPase_P-typ_TM_dom_sf"/>
</dbReference>
<dbReference type="Pfam" id="PF00689">
    <property type="entry name" value="Cation_ATPase_C"/>
    <property type="match status" value="1"/>
</dbReference>
<protein>
    <recommendedName>
        <fullName evidence="5">Cation-transporting P-type ATPase C-terminal domain-containing protein</fullName>
    </recommendedName>
</protein>
<dbReference type="InterPro" id="IPR006068">
    <property type="entry name" value="ATPase_P-typ_cation-transptr_C"/>
</dbReference>
<proteinExistence type="predicted"/>
<dbReference type="GO" id="GO:0046872">
    <property type="term" value="F:metal ion binding"/>
    <property type="evidence" value="ECO:0007669"/>
    <property type="project" value="UniProtKB-KW"/>
</dbReference>